<evidence type="ECO:0000256" key="3">
    <source>
        <dbReference type="ARBA" id="ARBA00037324"/>
    </source>
</evidence>
<dbReference type="InterPro" id="IPR011948">
    <property type="entry name" value="Dullard_phosphatase"/>
</dbReference>
<protein>
    <recommendedName>
        <fullName evidence="6">FCP1 homology domain-containing protein</fullName>
    </recommendedName>
</protein>
<dbReference type="CDD" id="cd07521">
    <property type="entry name" value="HAD_FCP1-like"/>
    <property type="match status" value="1"/>
</dbReference>
<evidence type="ECO:0000256" key="2">
    <source>
        <dbReference type="ARBA" id="ARBA00022912"/>
    </source>
</evidence>
<keyword evidence="2" id="KW-0904">Protein phosphatase</keyword>
<sequence>MQTKKKPVGRNSAREHASPRVCRQTKKVAENVQNTEKKVTELITSSVRKQRFRNQKMILVVFRVHCHLFVQLSAGILSKKKEPVAAKNLNTGYILARDEQDICLGHEANEASVDHKVCTEGTAQRVLGTIFSPSYHISKDGGGGIADGVNFIKYFGSKDQKVHQNCGAEESQVEMMKSYDTLETSDSVRREGDKNYSQDTRTAVATLYPSGMDMDATILSENSDVQNNGWKMPPSETNAVNSHYNEDVDGANLSAKVASIFFAMQNSKLECVDEPNQDPMSTEVCVEADDFEEIDDFDPYLFIKNLPDLSSVVPTFRPMLLPKQTRRCPPTTLVLDLDETLVHSTLEHCDDADFTFPVTFNLKEHIVYVRCRPHLKFFMERAASLFEIIIFTASQSIYAEKLLNVLDPKRRIFRHRVYRESCVFVEGNYLKDLSVLGRDLARVMIIDNSPQAFGFQVDNGIPIESWFEDPSDQELLLLLPFLESLVGVEDVRPLIAKKFNLREKVTAAVYPSLNSNKGDPFER</sequence>
<comment type="similarity">
    <text evidence="4">Belongs to the CTDSPL2 family.</text>
</comment>
<dbReference type="Gene3D" id="3.40.50.1000">
    <property type="entry name" value="HAD superfamily/HAD-like"/>
    <property type="match status" value="1"/>
</dbReference>
<dbReference type="AlphaFoldDB" id="A0A834YAT0"/>
<dbReference type="EMBL" id="JABCRI010000023">
    <property type="protein sequence ID" value="KAF8378003.1"/>
    <property type="molecule type" value="Genomic_DNA"/>
</dbReference>
<dbReference type="Proteomes" id="UP000655225">
    <property type="component" value="Unassembled WGS sequence"/>
</dbReference>
<evidence type="ECO:0000313" key="8">
    <source>
        <dbReference type="Proteomes" id="UP000655225"/>
    </source>
</evidence>
<dbReference type="GO" id="GO:0005634">
    <property type="term" value="C:nucleus"/>
    <property type="evidence" value="ECO:0007669"/>
    <property type="project" value="UniProtKB-ARBA"/>
</dbReference>
<dbReference type="InterPro" id="IPR023214">
    <property type="entry name" value="HAD_sf"/>
</dbReference>
<evidence type="ECO:0000256" key="5">
    <source>
        <dbReference type="SAM" id="MobiDB-lite"/>
    </source>
</evidence>
<feature type="domain" description="FCP1 homology" evidence="6">
    <location>
        <begin position="326"/>
        <end position="485"/>
    </location>
</feature>
<feature type="region of interest" description="Disordered" evidence="5">
    <location>
        <begin position="1"/>
        <end position="24"/>
    </location>
</feature>
<evidence type="ECO:0000259" key="6">
    <source>
        <dbReference type="PROSITE" id="PS50969"/>
    </source>
</evidence>
<dbReference type="OMA" id="HANTRSC"/>
<keyword evidence="1" id="KW-0378">Hydrolase</keyword>
<comment type="function">
    <text evidence="3">Probable phosphatase.</text>
</comment>
<evidence type="ECO:0000256" key="4">
    <source>
        <dbReference type="ARBA" id="ARBA00038355"/>
    </source>
</evidence>
<dbReference type="PROSITE" id="PS50969">
    <property type="entry name" value="FCP1"/>
    <property type="match status" value="1"/>
</dbReference>
<keyword evidence="8" id="KW-1185">Reference proteome</keyword>
<dbReference type="NCBIfam" id="TIGR02251">
    <property type="entry name" value="HIF-SF_euk"/>
    <property type="match status" value="1"/>
</dbReference>
<dbReference type="OrthoDB" id="277011at2759"/>
<dbReference type="PANTHER" id="PTHR12210">
    <property type="entry name" value="DULLARD PROTEIN PHOSPHATASE"/>
    <property type="match status" value="1"/>
</dbReference>
<organism evidence="7 8">
    <name type="scientific">Tetracentron sinense</name>
    <name type="common">Spur-leaf</name>
    <dbReference type="NCBI Taxonomy" id="13715"/>
    <lineage>
        <taxon>Eukaryota</taxon>
        <taxon>Viridiplantae</taxon>
        <taxon>Streptophyta</taxon>
        <taxon>Embryophyta</taxon>
        <taxon>Tracheophyta</taxon>
        <taxon>Spermatophyta</taxon>
        <taxon>Magnoliopsida</taxon>
        <taxon>Trochodendrales</taxon>
        <taxon>Trochodendraceae</taxon>
        <taxon>Tetracentron</taxon>
    </lineage>
</organism>
<dbReference type="InterPro" id="IPR050365">
    <property type="entry name" value="TIM50"/>
</dbReference>
<proteinExistence type="inferred from homology"/>
<name>A0A834YAT0_TETSI</name>
<dbReference type="InterPro" id="IPR004274">
    <property type="entry name" value="FCP1_dom"/>
</dbReference>
<dbReference type="SMART" id="SM00577">
    <property type="entry name" value="CPDc"/>
    <property type="match status" value="1"/>
</dbReference>
<dbReference type="InterPro" id="IPR036412">
    <property type="entry name" value="HAD-like_sf"/>
</dbReference>
<gene>
    <name evidence="7" type="ORF">HHK36_029336</name>
</gene>
<dbReference type="FunFam" id="3.40.50.1000:FF:000015">
    <property type="entry name" value="CTD small phosphatase-like protein 2"/>
    <property type="match status" value="1"/>
</dbReference>
<evidence type="ECO:0000256" key="1">
    <source>
        <dbReference type="ARBA" id="ARBA00022801"/>
    </source>
</evidence>
<comment type="caution">
    <text evidence="7">The sequence shown here is derived from an EMBL/GenBank/DDBJ whole genome shotgun (WGS) entry which is preliminary data.</text>
</comment>
<dbReference type="GO" id="GO:0004721">
    <property type="term" value="F:phosphoprotein phosphatase activity"/>
    <property type="evidence" value="ECO:0007669"/>
    <property type="project" value="UniProtKB-KW"/>
</dbReference>
<accession>A0A834YAT0</accession>
<evidence type="ECO:0000313" key="7">
    <source>
        <dbReference type="EMBL" id="KAF8378003.1"/>
    </source>
</evidence>
<dbReference type="SUPFAM" id="SSF56784">
    <property type="entry name" value="HAD-like"/>
    <property type="match status" value="1"/>
</dbReference>
<reference evidence="7 8" key="1">
    <citation type="submission" date="2020-04" db="EMBL/GenBank/DDBJ databases">
        <title>Plant Genome Project.</title>
        <authorList>
            <person name="Zhang R.-G."/>
        </authorList>
    </citation>
    <scope>NUCLEOTIDE SEQUENCE [LARGE SCALE GENOMIC DNA]</scope>
    <source>
        <strain evidence="7">YNK0</strain>
        <tissue evidence="7">Leaf</tissue>
    </source>
</reference>
<dbReference type="Pfam" id="PF03031">
    <property type="entry name" value="NIF"/>
    <property type="match status" value="1"/>
</dbReference>